<evidence type="ECO:0000256" key="6">
    <source>
        <dbReference type="HAMAP-Rule" id="MF_00265"/>
    </source>
</evidence>
<gene>
    <name evidence="6" type="primary">vapC</name>
    <name evidence="8" type="ORF">SAMN04489806_1423</name>
</gene>
<dbReference type="Pfam" id="PF01850">
    <property type="entry name" value="PIN"/>
    <property type="match status" value="1"/>
</dbReference>
<feature type="domain" description="PIN" evidence="7">
    <location>
        <begin position="8"/>
        <end position="128"/>
    </location>
</feature>
<keyword evidence="2 6" id="KW-0540">Nuclease</keyword>
<comment type="similarity">
    <text evidence="6">Belongs to the PINc/VapC protein family.</text>
</comment>
<dbReference type="OrthoDB" id="25693at2"/>
<dbReference type="CDD" id="cd18681">
    <property type="entry name" value="PIN_MtVapC27-VapC40_like"/>
    <property type="match status" value="1"/>
</dbReference>
<keyword evidence="3 6" id="KW-0479">Metal-binding</keyword>
<sequence>MPTSADLLLDTSAAIALIVENSDFHEPVIQRTHGLILGLSGHASFETYSVLTRLPITLRLSSAAASRVIATNFPGTHHLGAEATNSALGILAAANIAGGAVYDGLVGLAAKAAGIPLLSCDRRAERTYTALSVETELI</sequence>
<keyword evidence="6" id="KW-0800">Toxin</keyword>
<dbReference type="InterPro" id="IPR029060">
    <property type="entry name" value="PIN-like_dom_sf"/>
</dbReference>
<keyword evidence="5 6" id="KW-0460">Magnesium</keyword>
<dbReference type="GO" id="GO:0016787">
    <property type="term" value="F:hydrolase activity"/>
    <property type="evidence" value="ECO:0007669"/>
    <property type="project" value="UniProtKB-KW"/>
</dbReference>
<dbReference type="EC" id="3.1.-.-" evidence="6"/>
<accession>A0A1H4L4Y4</accession>
<comment type="function">
    <text evidence="6">Toxic component of a toxin-antitoxin (TA) system. An RNase.</text>
</comment>
<name>A0A1H4L4Y4_9MICO</name>
<evidence type="ECO:0000256" key="3">
    <source>
        <dbReference type="ARBA" id="ARBA00022723"/>
    </source>
</evidence>
<evidence type="ECO:0000256" key="5">
    <source>
        <dbReference type="ARBA" id="ARBA00022842"/>
    </source>
</evidence>
<dbReference type="GO" id="GO:0000287">
    <property type="term" value="F:magnesium ion binding"/>
    <property type="evidence" value="ECO:0007669"/>
    <property type="project" value="UniProtKB-UniRule"/>
</dbReference>
<feature type="binding site" evidence="6">
    <location>
        <position position="103"/>
    </location>
    <ligand>
        <name>Mg(2+)</name>
        <dbReference type="ChEBI" id="CHEBI:18420"/>
    </ligand>
</feature>
<keyword evidence="9" id="KW-1185">Reference proteome</keyword>
<reference evidence="8 9" key="1">
    <citation type="submission" date="2016-10" db="EMBL/GenBank/DDBJ databases">
        <authorList>
            <person name="de Groot N.N."/>
        </authorList>
    </citation>
    <scope>NUCLEOTIDE SEQUENCE [LARGE SCALE GENOMIC DNA]</scope>
    <source>
        <strain evidence="8 9">DSM 21799</strain>
    </source>
</reference>
<dbReference type="HAMAP" id="MF_00265">
    <property type="entry name" value="VapC_Nob1"/>
    <property type="match status" value="1"/>
</dbReference>
<dbReference type="AlphaFoldDB" id="A0A1H4L4Y4"/>
<dbReference type="Gene3D" id="3.40.50.1010">
    <property type="entry name" value="5'-nuclease"/>
    <property type="match status" value="1"/>
</dbReference>
<protein>
    <recommendedName>
        <fullName evidence="6">Ribonuclease VapC</fullName>
        <shortName evidence="6">RNase VapC</shortName>
        <ecNumber evidence="6">3.1.-.-</ecNumber>
    </recommendedName>
    <alternativeName>
        <fullName evidence="6">Toxin VapC</fullName>
    </alternativeName>
</protein>
<dbReference type="GO" id="GO:0090729">
    <property type="term" value="F:toxin activity"/>
    <property type="evidence" value="ECO:0007669"/>
    <property type="project" value="UniProtKB-KW"/>
</dbReference>
<dbReference type="EMBL" id="FNRY01000001">
    <property type="protein sequence ID" value="SEB65763.1"/>
    <property type="molecule type" value="Genomic_DNA"/>
</dbReference>
<dbReference type="Proteomes" id="UP000199183">
    <property type="component" value="Unassembled WGS sequence"/>
</dbReference>
<dbReference type="InterPro" id="IPR022907">
    <property type="entry name" value="VapC_family"/>
</dbReference>
<dbReference type="RefSeq" id="WP_091181916.1">
    <property type="nucleotide sequence ID" value="NZ_FNRY01000001.1"/>
</dbReference>
<evidence type="ECO:0000256" key="2">
    <source>
        <dbReference type="ARBA" id="ARBA00022722"/>
    </source>
</evidence>
<dbReference type="STRING" id="640635.SAMN04489806_1423"/>
<evidence type="ECO:0000256" key="1">
    <source>
        <dbReference type="ARBA" id="ARBA00022649"/>
    </source>
</evidence>
<comment type="cofactor">
    <cofactor evidence="6">
        <name>Mg(2+)</name>
        <dbReference type="ChEBI" id="CHEBI:18420"/>
    </cofactor>
</comment>
<dbReference type="GO" id="GO:0004540">
    <property type="term" value="F:RNA nuclease activity"/>
    <property type="evidence" value="ECO:0007669"/>
    <property type="project" value="InterPro"/>
</dbReference>
<evidence type="ECO:0000313" key="9">
    <source>
        <dbReference type="Proteomes" id="UP000199183"/>
    </source>
</evidence>
<keyword evidence="1 6" id="KW-1277">Toxin-antitoxin system</keyword>
<evidence type="ECO:0000313" key="8">
    <source>
        <dbReference type="EMBL" id="SEB65763.1"/>
    </source>
</evidence>
<proteinExistence type="inferred from homology"/>
<evidence type="ECO:0000256" key="4">
    <source>
        <dbReference type="ARBA" id="ARBA00022801"/>
    </source>
</evidence>
<organism evidence="8 9">
    <name type="scientific">Paramicrobacterium humi</name>
    <dbReference type="NCBI Taxonomy" id="640635"/>
    <lineage>
        <taxon>Bacteria</taxon>
        <taxon>Bacillati</taxon>
        <taxon>Actinomycetota</taxon>
        <taxon>Actinomycetes</taxon>
        <taxon>Micrococcales</taxon>
        <taxon>Microbacteriaceae</taxon>
        <taxon>Paramicrobacterium</taxon>
    </lineage>
</organism>
<feature type="binding site" evidence="6">
    <location>
        <position position="10"/>
    </location>
    <ligand>
        <name>Mg(2+)</name>
        <dbReference type="ChEBI" id="CHEBI:18420"/>
    </ligand>
</feature>
<keyword evidence="4 6" id="KW-0378">Hydrolase</keyword>
<evidence type="ECO:0000259" key="7">
    <source>
        <dbReference type="Pfam" id="PF01850"/>
    </source>
</evidence>
<dbReference type="SUPFAM" id="SSF88723">
    <property type="entry name" value="PIN domain-like"/>
    <property type="match status" value="1"/>
</dbReference>
<dbReference type="InterPro" id="IPR002716">
    <property type="entry name" value="PIN_dom"/>
</dbReference>